<comment type="caution">
    <text evidence="1">The sequence shown here is derived from an EMBL/GenBank/DDBJ whole genome shotgun (WGS) entry which is preliminary data.</text>
</comment>
<protein>
    <recommendedName>
        <fullName evidence="3">Transcriptional regulator</fullName>
    </recommendedName>
</protein>
<evidence type="ECO:0000313" key="2">
    <source>
        <dbReference type="Proteomes" id="UP001596328"/>
    </source>
</evidence>
<proteinExistence type="predicted"/>
<evidence type="ECO:0000313" key="1">
    <source>
        <dbReference type="EMBL" id="MFC6723449.1"/>
    </source>
</evidence>
<keyword evidence="2" id="KW-1185">Reference proteome</keyword>
<name>A0ABD5RVM1_9EURY</name>
<sequence>MTDSRERRFDALTDATGEKTKSKALDTAVGYYLKMSGSRSSYPTGRVEKLMQIADQRGSVTAAEIAEVLDTDELSVNFEQRWSVGD</sequence>
<organism evidence="1 2">
    <name type="scientific">Halobium palmae</name>
    <dbReference type="NCBI Taxonomy" id="1776492"/>
    <lineage>
        <taxon>Archaea</taxon>
        <taxon>Methanobacteriati</taxon>
        <taxon>Methanobacteriota</taxon>
        <taxon>Stenosarchaea group</taxon>
        <taxon>Halobacteria</taxon>
        <taxon>Halobacteriales</taxon>
        <taxon>Haloferacaceae</taxon>
        <taxon>Halobium</taxon>
    </lineage>
</organism>
<gene>
    <name evidence="1" type="ORF">ACFQE1_03395</name>
</gene>
<accession>A0ABD5RVM1</accession>
<reference evidence="1 2" key="1">
    <citation type="journal article" date="2019" name="Int. J. Syst. Evol. Microbiol.">
        <title>The Global Catalogue of Microorganisms (GCM) 10K type strain sequencing project: providing services to taxonomists for standard genome sequencing and annotation.</title>
        <authorList>
            <consortium name="The Broad Institute Genomics Platform"/>
            <consortium name="The Broad Institute Genome Sequencing Center for Infectious Disease"/>
            <person name="Wu L."/>
            <person name="Ma J."/>
        </authorList>
    </citation>
    <scope>NUCLEOTIDE SEQUENCE [LARGE SCALE GENOMIC DNA]</scope>
    <source>
        <strain evidence="1 2">NBRC 111368</strain>
    </source>
</reference>
<evidence type="ECO:0008006" key="3">
    <source>
        <dbReference type="Google" id="ProtNLM"/>
    </source>
</evidence>
<dbReference type="AlphaFoldDB" id="A0ABD5RVM1"/>
<dbReference type="EMBL" id="JBHSWU010000018">
    <property type="protein sequence ID" value="MFC6723449.1"/>
    <property type="molecule type" value="Genomic_DNA"/>
</dbReference>
<dbReference type="Proteomes" id="UP001596328">
    <property type="component" value="Unassembled WGS sequence"/>
</dbReference>